<dbReference type="PRINTS" id="PR00081">
    <property type="entry name" value="GDHRDH"/>
</dbReference>
<dbReference type="Proteomes" id="UP000005408">
    <property type="component" value="Unassembled WGS sequence"/>
</dbReference>
<dbReference type="OMA" id="YCGKAVV"/>
<sequence length="328" mass="35766">MSLKGKICLVTGATRGIGHGIAVQLGEAGATVYITGRTLTAPAGDNSVGGCLTDTAKEIEARGGKCIPVQCDHSKDEEVEKLFERVKSEQNGQLDVLVNNAYSAVTAIMKNIGVPYWEQPLDMWDTVNNVGLRNHYLCAVHAAKLMVPQKKGLIINVSSVGGLRYLFNVPYGVGKEACDRMAADCGLELKKHNVAFVSLWPGPVKTEHMLNVTENIAEDKKFETAAGPESPIKIDAKLMKRILENAESPEFSGKCIVKLAEDPDIIKKSGHILMTAEIGREYGLKDIDGRAIQSMRQVNQFPGVPGIRWLPNWLRIPSWMLALGGNKF</sequence>
<dbReference type="CDD" id="cd09763">
    <property type="entry name" value="DHRS1-like_SDR_c"/>
    <property type="match status" value="1"/>
</dbReference>
<dbReference type="PANTHER" id="PTHR44147">
    <property type="entry name" value="DEHYDROGENASE/REDUCTASE SDR FAMILY MEMBER 1"/>
    <property type="match status" value="1"/>
</dbReference>
<protein>
    <recommendedName>
        <fullName evidence="3">Dehydrogenase/reductase SDR family member 1</fullName>
    </recommendedName>
</protein>
<accession>A0A8W8KA15</accession>
<evidence type="ECO:0000313" key="1">
    <source>
        <dbReference type="EnsemblMetazoa" id="G22307.1:cds"/>
    </source>
</evidence>
<name>A0A8W8KA15_MAGGI</name>
<keyword evidence="2" id="KW-1185">Reference proteome</keyword>
<proteinExistence type="predicted"/>
<reference evidence="1" key="1">
    <citation type="submission" date="2022-08" db="UniProtKB">
        <authorList>
            <consortium name="EnsemblMetazoa"/>
        </authorList>
    </citation>
    <scope>IDENTIFICATION</scope>
    <source>
        <strain evidence="1">05x7-T-G4-1.051#20</strain>
    </source>
</reference>
<dbReference type="EnsemblMetazoa" id="G22307.1">
    <property type="protein sequence ID" value="G22307.1:cds"/>
    <property type="gene ID" value="G22307"/>
</dbReference>
<organism evidence="1 2">
    <name type="scientific">Magallana gigas</name>
    <name type="common">Pacific oyster</name>
    <name type="synonym">Crassostrea gigas</name>
    <dbReference type="NCBI Taxonomy" id="29159"/>
    <lineage>
        <taxon>Eukaryota</taxon>
        <taxon>Metazoa</taxon>
        <taxon>Spiralia</taxon>
        <taxon>Lophotrochozoa</taxon>
        <taxon>Mollusca</taxon>
        <taxon>Bivalvia</taxon>
        <taxon>Autobranchia</taxon>
        <taxon>Pteriomorphia</taxon>
        <taxon>Ostreida</taxon>
        <taxon>Ostreoidea</taxon>
        <taxon>Ostreidae</taxon>
        <taxon>Magallana</taxon>
    </lineage>
</organism>
<evidence type="ECO:0008006" key="3">
    <source>
        <dbReference type="Google" id="ProtNLM"/>
    </source>
</evidence>
<dbReference type="SUPFAM" id="SSF51735">
    <property type="entry name" value="NAD(P)-binding Rossmann-fold domains"/>
    <property type="match status" value="1"/>
</dbReference>
<dbReference type="Gene3D" id="3.40.50.720">
    <property type="entry name" value="NAD(P)-binding Rossmann-like Domain"/>
    <property type="match status" value="1"/>
</dbReference>
<dbReference type="InterPro" id="IPR036291">
    <property type="entry name" value="NAD(P)-bd_dom_sf"/>
</dbReference>
<dbReference type="InterPro" id="IPR002347">
    <property type="entry name" value="SDR_fam"/>
</dbReference>
<dbReference type="Pfam" id="PF00106">
    <property type="entry name" value="adh_short"/>
    <property type="match status" value="1"/>
</dbReference>
<dbReference type="AlphaFoldDB" id="A0A8W8KA15"/>
<evidence type="ECO:0000313" key="2">
    <source>
        <dbReference type="Proteomes" id="UP000005408"/>
    </source>
</evidence>
<dbReference type="PANTHER" id="PTHR44147:SF2">
    <property type="entry name" value="DEHYDROGENASE_REDUCTASE SDR FAMILY MEMBER 1"/>
    <property type="match status" value="1"/>
</dbReference>